<evidence type="ECO:0000313" key="1">
    <source>
        <dbReference type="EMBL" id="DAE07442.1"/>
    </source>
</evidence>
<organism evidence="1">
    <name type="scientific">Siphoviridae sp. ctRcp9</name>
    <dbReference type="NCBI Taxonomy" id="2825504"/>
    <lineage>
        <taxon>Viruses</taxon>
        <taxon>Duplodnaviria</taxon>
        <taxon>Heunggongvirae</taxon>
        <taxon>Uroviricota</taxon>
        <taxon>Caudoviricetes</taxon>
    </lineage>
</organism>
<proteinExistence type="predicted"/>
<dbReference type="EMBL" id="BK015450">
    <property type="protein sequence ID" value="DAE07442.1"/>
    <property type="molecule type" value="Genomic_DNA"/>
</dbReference>
<name>A0A8S5PKL7_9CAUD</name>
<reference evidence="1" key="1">
    <citation type="journal article" date="2021" name="Proc. Natl. Acad. Sci. U.S.A.">
        <title>A Catalog of Tens of Thousands of Viruses from Human Metagenomes Reveals Hidden Associations with Chronic Diseases.</title>
        <authorList>
            <person name="Tisza M.J."/>
            <person name="Buck C.B."/>
        </authorList>
    </citation>
    <scope>NUCLEOTIDE SEQUENCE</scope>
    <source>
        <strain evidence="1">CtRcp9</strain>
    </source>
</reference>
<sequence>MRFRNSVMYLSVCFTQLENSKKITYKKRI</sequence>
<protein>
    <submittedName>
        <fullName evidence="1">Uncharacterized protein</fullName>
    </submittedName>
</protein>
<accession>A0A8S5PKL7</accession>